<feature type="region of interest" description="Disordered" evidence="1">
    <location>
        <begin position="35"/>
        <end position="85"/>
    </location>
</feature>
<sequence length="225" mass="25932">MFAMASTNLAHIYMFLKTCRCPQLERLFVQLPTSSRDTSVGNSLKVAQKDEPAGVFDEDEPDEELSEEDETDGDLSEEDETEKELLEEERVQEYMLKERLYYEDVYYEEDTLDENVPQEEQSEEDVPGYGLNNLMTAKMMKFKGHYFEMRLVSFLLRKAPVLKKLLLVAPKGHIKALGKDTFNISHFIEPKLLRSRKASPDAQVILSETDFAENQPVHSDVFASF</sequence>
<dbReference type="InterPro" id="IPR006566">
    <property type="entry name" value="FBD"/>
</dbReference>
<name>A0A4V6D8R8_SETVI</name>
<dbReference type="Pfam" id="PF08387">
    <property type="entry name" value="FBD"/>
    <property type="match status" value="1"/>
</dbReference>
<proteinExistence type="predicted"/>
<evidence type="ECO:0000256" key="1">
    <source>
        <dbReference type="SAM" id="MobiDB-lite"/>
    </source>
</evidence>
<gene>
    <name evidence="3" type="ORF">SEVIR_4G269502v2</name>
</gene>
<evidence type="ECO:0000313" key="4">
    <source>
        <dbReference type="Proteomes" id="UP000298652"/>
    </source>
</evidence>
<accession>A0A4V6D8R8</accession>
<keyword evidence="4" id="KW-1185">Reference proteome</keyword>
<feature type="domain" description="FBD" evidence="2">
    <location>
        <begin position="124"/>
        <end position="165"/>
    </location>
</feature>
<reference evidence="3" key="1">
    <citation type="submission" date="2019-03" db="EMBL/GenBank/DDBJ databases">
        <title>WGS assembly of Setaria viridis.</title>
        <authorList>
            <person name="Huang P."/>
            <person name="Jenkins J."/>
            <person name="Grimwood J."/>
            <person name="Barry K."/>
            <person name="Healey A."/>
            <person name="Mamidi S."/>
            <person name="Sreedasyam A."/>
            <person name="Shu S."/>
            <person name="Feldman M."/>
            <person name="Wu J."/>
            <person name="Yu Y."/>
            <person name="Chen C."/>
            <person name="Johnson J."/>
            <person name="Rokhsar D."/>
            <person name="Baxter I."/>
            <person name="Schmutz J."/>
            <person name="Brutnell T."/>
            <person name="Kellogg E."/>
        </authorList>
    </citation>
    <scope>NUCLEOTIDE SEQUENCE [LARGE SCALE GENOMIC DNA]</scope>
</reference>
<dbReference type="OMA" id="GHHHEMQ"/>
<dbReference type="Proteomes" id="UP000298652">
    <property type="component" value="Chromosome 4"/>
</dbReference>
<dbReference type="AlphaFoldDB" id="A0A4V6D8R8"/>
<organism evidence="3 4">
    <name type="scientific">Setaria viridis</name>
    <name type="common">Green bristlegrass</name>
    <name type="synonym">Setaria italica subsp. viridis</name>
    <dbReference type="NCBI Taxonomy" id="4556"/>
    <lineage>
        <taxon>Eukaryota</taxon>
        <taxon>Viridiplantae</taxon>
        <taxon>Streptophyta</taxon>
        <taxon>Embryophyta</taxon>
        <taxon>Tracheophyta</taxon>
        <taxon>Spermatophyta</taxon>
        <taxon>Magnoliopsida</taxon>
        <taxon>Liliopsida</taxon>
        <taxon>Poales</taxon>
        <taxon>Poaceae</taxon>
        <taxon>PACMAD clade</taxon>
        <taxon>Panicoideae</taxon>
        <taxon>Panicodae</taxon>
        <taxon>Paniceae</taxon>
        <taxon>Cenchrinae</taxon>
        <taxon>Setaria</taxon>
    </lineage>
</organism>
<evidence type="ECO:0000313" key="3">
    <source>
        <dbReference type="EMBL" id="TKW23076.1"/>
    </source>
</evidence>
<evidence type="ECO:0000259" key="2">
    <source>
        <dbReference type="Pfam" id="PF08387"/>
    </source>
</evidence>
<dbReference type="Gramene" id="TKW23076">
    <property type="protein sequence ID" value="TKW23076"/>
    <property type="gene ID" value="SEVIR_4G269502v2"/>
</dbReference>
<feature type="compositionally biased region" description="Acidic residues" evidence="1">
    <location>
        <begin position="56"/>
        <end position="85"/>
    </location>
</feature>
<protein>
    <recommendedName>
        <fullName evidence="2">FBD domain-containing protein</fullName>
    </recommendedName>
</protein>
<dbReference type="EMBL" id="CM016555">
    <property type="protein sequence ID" value="TKW23076.1"/>
    <property type="molecule type" value="Genomic_DNA"/>
</dbReference>